<comment type="caution">
    <text evidence="2">The sequence shown here is derived from an EMBL/GenBank/DDBJ whole genome shotgun (WGS) entry which is preliminary data.</text>
</comment>
<evidence type="ECO:0000313" key="2">
    <source>
        <dbReference type="EMBL" id="MFC6879503.1"/>
    </source>
</evidence>
<feature type="region of interest" description="Disordered" evidence="1">
    <location>
        <begin position="1"/>
        <end position="83"/>
    </location>
</feature>
<feature type="compositionally biased region" description="Basic and acidic residues" evidence="1">
    <location>
        <begin position="28"/>
        <end position="69"/>
    </location>
</feature>
<reference evidence="3" key="1">
    <citation type="journal article" date="2019" name="Int. J. Syst. Evol. Microbiol.">
        <title>The Global Catalogue of Microorganisms (GCM) 10K type strain sequencing project: providing services to taxonomists for standard genome sequencing and annotation.</title>
        <authorList>
            <consortium name="The Broad Institute Genomics Platform"/>
            <consortium name="The Broad Institute Genome Sequencing Center for Infectious Disease"/>
            <person name="Wu L."/>
            <person name="Ma J."/>
        </authorList>
    </citation>
    <scope>NUCLEOTIDE SEQUENCE [LARGE SCALE GENOMIC DNA]</scope>
    <source>
        <strain evidence="3">JCM 3369</strain>
    </source>
</reference>
<protein>
    <submittedName>
        <fullName evidence="2">Uncharacterized protein</fullName>
    </submittedName>
</protein>
<feature type="compositionally biased region" description="Basic and acidic residues" evidence="1">
    <location>
        <begin position="175"/>
        <end position="192"/>
    </location>
</feature>
<proteinExistence type="predicted"/>
<evidence type="ECO:0000256" key="1">
    <source>
        <dbReference type="SAM" id="MobiDB-lite"/>
    </source>
</evidence>
<accession>A0ABW2CFL8</accession>
<dbReference type="RefSeq" id="WP_160824109.1">
    <property type="nucleotide sequence ID" value="NZ_JBHSXS010000002.1"/>
</dbReference>
<name>A0ABW2CFL8_9ACTN</name>
<organism evidence="2 3">
    <name type="scientific">Actinomadura yumaensis</name>
    <dbReference type="NCBI Taxonomy" id="111807"/>
    <lineage>
        <taxon>Bacteria</taxon>
        <taxon>Bacillati</taxon>
        <taxon>Actinomycetota</taxon>
        <taxon>Actinomycetes</taxon>
        <taxon>Streptosporangiales</taxon>
        <taxon>Thermomonosporaceae</taxon>
        <taxon>Actinomadura</taxon>
    </lineage>
</organism>
<feature type="region of interest" description="Disordered" evidence="1">
    <location>
        <begin position="102"/>
        <end position="130"/>
    </location>
</feature>
<sequence>MHTTPAKSRRDGPAADWKTWRNGSTSARGDRRGCEQHHDREHRVHRAADAVDQHGTHQAREPAEHDEQRQRHRRRGAAEPRAVQQVVGALAVDTGPCVGIGVEGVDSQATEQDHGPGPGDHQRREAEQRHWKTQDGINELAHGCALFCVDRMGDGASRGGGRGQKKGMSGRLRRGASDRERSAAIRERERLGQARMWQRAAEAASR</sequence>
<feature type="compositionally biased region" description="Basic and acidic residues" evidence="1">
    <location>
        <begin position="120"/>
        <end position="130"/>
    </location>
</feature>
<dbReference type="Proteomes" id="UP001596380">
    <property type="component" value="Unassembled WGS sequence"/>
</dbReference>
<feature type="region of interest" description="Disordered" evidence="1">
    <location>
        <begin position="155"/>
        <end position="206"/>
    </location>
</feature>
<dbReference type="EMBL" id="JBHSXS010000002">
    <property type="protein sequence ID" value="MFC6879503.1"/>
    <property type="molecule type" value="Genomic_DNA"/>
</dbReference>
<gene>
    <name evidence="2" type="ORF">ACFQKB_06955</name>
</gene>
<keyword evidence="3" id="KW-1185">Reference proteome</keyword>
<evidence type="ECO:0000313" key="3">
    <source>
        <dbReference type="Proteomes" id="UP001596380"/>
    </source>
</evidence>